<dbReference type="CDD" id="cd10446">
    <property type="entry name" value="GIY-YIG_unchar_1"/>
    <property type="match status" value="1"/>
</dbReference>
<dbReference type="PROSITE" id="PS50164">
    <property type="entry name" value="GIY_YIG"/>
    <property type="match status" value="1"/>
</dbReference>
<dbReference type="RefSeq" id="WP_119367640.1">
    <property type="nucleotide sequence ID" value="NZ_QXDJ01000005.1"/>
</dbReference>
<organism evidence="2 3">
    <name type="scientific">Clostridium chromiireducens</name>
    <dbReference type="NCBI Taxonomy" id="225345"/>
    <lineage>
        <taxon>Bacteria</taxon>
        <taxon>Bacillati</taxon>
        <taxon>Bacillota</taxon>
        <taxon>Clostridia</taxon>
        <taxon>Eubacteriales</taxon>
        <taxon>Clostridiaceae</taxon>
        <taxon>Clostridium</taxon>
    </lineage>
</organism>
<dbReference type="AlphaFoldDB" id="A0A399IJ16"/>
<accession>A0A399IJ16</accession>
<evidence type="ECO:0000313" key="2">
    <source>
        <dbReference type="EMBL" id="RII32950.1"/>
    </source>
</evidence>
<dbReference type="EMBL" id="QXDJ01000005">
    <property type="protein sequence ID" value="RII32950.1"/>
    <property type="molecule type" value="Genomic_DNA"/>
</dbReference>
<dbReference type="Gene3D" id="3.40.1440.10">
    <property type="entry name" value="GIY-YIG endonuclease"/>
    <property type="match status" value="1"/>
</dbReference>
<sequence>MSSAALMLKDLLAFEDLSNIKIKFNQYNGESYPIEDYMKNPDVVNNGWLFWRTEKRYFNVNEIAICLLEISKDIWLLTTIKRVTKEFNVKNDVNYEGEELEKYKPFYGRVVIKFHKDFQTQVRYAEGIIDQLEVLQILPTVFDGDDFPGYEKVRLSFEQLETIISRNKKDWIAALENQKAVYLIRDTNNGKLYVGSATGENGMLLQRWKSYISNGHGGNKELLDIVNTQGFDYIKKYFQYSILENYNSRVDKQIILSRETWWKETLGTRVPFGYNCN</sequence>
<dbReference type="Pfam" id="PF01541">
    <property type="entry name" value="GIY-YIG"/>
    <property type="match status" value="1"/>
</dbReference>
<dbReference type="InterPro" id="IPR000305">
    <property type="entry name" value="GIY-YIG_endonuc"/>
</dbReference>
<protein>
    <submittedName>
        <fullName evidence="2">GIY-YIG nuclease family protein</fullName>
    </submittedName>
</protein>
<evidence type="ECO:0000313" key="3">
    <source>
        <dbReference type="Proteomes" id="UP000265930"/>
    </source>
</evidence>
<gene>
    <name evidence="2" type="ORF">D2A34_19125</name>
</gene>
<dbReference type="SUPFAM" id="SSF82771">
    <property type="entry name" value="GIY-YIG endonuclease"/>
    <property type="match status" value="1"/>
</dbReference>
<dbReference type="InterPro" id="IPR035901">
    <property type="entry name" value="GIY-YIG_endonuc_sf"/>
</dbReference>
<name>A0A399IJ16_9CLOT</name>
<feature type="domain" description="GIY-YIG" evidence="1">
    <location>
        <begin position="177"/>
        <end position="274"/>
    </location>
</feature>
<evidence type="ECO:0000259" key="1">
    <source>
        <dbReference type="PROSITE" id="PS50164"/>
    </source>
</evidence>
<proteinExistence type="predicted"/>
<comment type="caution">
    <text evidence="2">The sequence shown here is derived from an EMBL/GenBank/DDBJ whole genome shotgun (WGS) entry which is preliminary data.</text>
</comment>
<reference evidence="2 3" key="1">
    <citation type="submission" date="2018-08" db="EMBL/GenBank/DDBJ databases">
        <title>Genome of Clostridium chromiireducens C1, DSM12136.</title>
        <authorList>
            <person name="Xing M."/>
            <person name="Wei Y."/>
            <person name="Ang E.L."/>
            <person name="Zhao H."/>
            <person name="Zhang Y."/>
        </authorList>
    </citation>
    <scope>NUCLEOTIDE SEQUENCE [LARGE SCALE GENOMIC DNA]</scope>
    <source>
        <strain evidence="2 3">C1</strain>
    </source>
</reference>
<dbReference type="Proteomes" id="UP000265930">
    <property type="component" value="Unassembled WGS sequence"/>
</dbReference>